<dbReference type="RefSeq" id="WP_308456558.1">
    <property type="nucleotide sequence ID" value="NZ_JAJEQM010000011.1"/>
</dbReference>
<sequence>MIIDEDILKDGIDEVLLAKLIGKHSLEQERYEKLYNYYIGKHAICERRRSSDNIANNKIVCNHAKYIVDIAKSYLVGNPVAYSCSDGYDIEAVKNCFAVQDMPSLDAEFEKTMSIFGKAYELVYADEQSQPKSVCLPPSNTFIVYGAGVGEIPLYGIHYYKKRDIDGAVTGVCCIVCDREMIYTYENTADSFLHMTMTNSQHHYFGKMPMVEYRNNEEKQGDFEQMIPLIDAYNILESDRVNDKEQFVDAFLFLTGIDLDSEQAKKLREERILMGYEGAEAQYLSKVMSESDIEVLKDSLKSDIHRFSMIPDLSDQTFGTNLSGVAIKYKLMGFEQHVRNKERYLTKALKQRFELYVNFLSLKGAMEYVPIHRIDVVFTRNLPVNELEISQMVNNLVGIASSETLLSQLSFVGDPKEEAQLAAKEKMLSEKLKYVQE</sequence>
<comment type="caution">
    <text evidence="1">The sequence shown here is derived from an EMBL/GenBank/DDBJ whole genome shotgun (WGS) entry which is preliminary data.</text>
</comment>
<protein>
    <submittedName>
        <fullName evidence="1">Phage portal protein</fullName>
    </submittedName>
</protein>
<dbReference type="EMBL" id="JAJEQM010000011">
    <property type="protein sequence ID" value="MCC2210861.1"/>
    <property type="molecule type" value="Genomic_DNA"/>
</dbReference>
<dbReference type="NCBIfam" id="TIGR01538">
    <property type="entry name" value="portal_SPP1"/>
    <property type="match status" value="1"/>
</dbReference>
<gene>
    <name evidence="1" type="ORF">LKE05_08685</name>
</gene>
<dbReference type="Proteomes" id="UP001198242">
    <property type="component" value="Unassembled WGS sequence"/>
</dbReference>
<reference evidence="1 2" key="1">
    <citation type="submission" date="2021-10" db="EMBL/GenBank/DDBJ databases">
        <title>Anaerobic single-cell dispensing facilitates the cultivation of human gut bacteria.</title>
        <authorList>
            <person name="Afrizal A."/>
        </authorList>
    </citation>
    <scope>NUCLEOTIDE SEQUENCE [LARGE SCALE GENOMIC DNA]</scope>
    <source>
        <strain evidence="1 2">CLA-AA-H232</strain>
    </source>
</reference>
<dbReference type="AlphaFoldDB" id="A0AAE3J9X0"/>
<name>A0AAE3J9X0_9FIRM</name>
<accession>A0AAE3J9X0</accession>
<organism evidence="1 2">
    <name type="scientific">Hominilimicola fabiformis</name>
    <dbReference type="NCBI Taxonomy" id="2885356"/>
    <lineage>
        <taxon>Bacteria</taxon>
        <taxon>Bacillati</taxon>
        <taxon>Bacillota</taxon>
        <taxon>Clostridia</taxon>
        <taxon>Eubacteriales</taxon>
        <taxon>Oscillospiraceae</taxon>
        <taxon>Hominilimicola</taxon>
    </lineage>
</organism>
<dbReference type="InterPro" id="IPR006428">
    <property type="entry name" value="Portal_SPP1-type"/>
</dbReference>
<dbReference type="InterPro" id="IPR021145">
    <property type="entry name" value="Portal_protein_SPP1_Gp6-like"/>
</dbReference>
<evidence type="ECO:0000313" key="2">
    <source>
        <dbReference type="Proteomes" id="UP001198242"/>
    </source>
</evidence>
<keyword evidence="2" id="KW-1185">Reference proteome</keyword>
<dbReference type="Pfam" id="PF05133">
    <property type="entry name" value="SPP1_portal"/>
    <property type="match status" value="1"/>
</dbReference>
<proteinExistence type="predicted"/>
<evidence type="ECO:0000313" key="1">
    <source>
        <dbReference type="EMBL" id="MCC2210861.1"/>
    </source>
</evidence>